<proteinExistence type="predicted"/>
<organism evidence="1 2">
    <name type="scientific">Paramecium pentaurelia</name>
    <dbReference type="NCBI Taxonomy" id="43138"/>
    <lineage>
        <taxon>Eukaryota</taxon>
        <taxon>Sar</taxon>
        <taxon>Alveolata</taxon>
        <taxon>Ciliophora</taxon>
        <taxon>Intramacronucleata</taxon>
        <taxon>Oligohymenophorea</taxon>
        <taxon>Peniculida</taxon>
        <taxon>Parameciidae</taxon>
        <taxon>Paramecium</taxon>
    </lineage>
</organism>
<evidence type="ECO:0000313" key="2">
    <source>
        <dbReference type="Proteomes" id="UP000689195"/>
    </source>
</evidence>
<dbReference type="EMBL" id="CAJJDO010000044">
    <property type="protein sequence ID" value="CAD8166666.1"/>
    <property type="molecule type" value="Genomic_DNA"/>
</dbReference>
<gene>
    <name evidence="1" type="ORF">PPENT_87.1.T0440262</name>
</gene>
<dbReference type="AlphaFoldDB" id="A0A8S1UW10"/>
<accession>A0A8S1UW10</accession>
<name>A0A8S1UW10_9CILI</name>
<reference evidence="1" key="1">
    <citation type="submission" date="2021-01" db="EMBL/GenBank/DDBJ databases">
        <authorList>
            <consortium name="Genoscope - CEA"/>
            <person name="William W."/>
        </authorList>
    </citation>
    <scope>NUCLEOTIDE SEQUENCE</scope>
</reference>
<keyword evidence="2" id="KW-1185">Reference proteome</keyword>
<dbReference type="Proteomes" id="UP000689195">
    <property type="component" value="Unassembled WGS sequence"/>
</dbReference>
<protein>
    <submittedName>
        <fullName evidence="1">Uncharacterized protein</fullName>
    </submittedName>
</protein>
<sequence>MNHHKQVNILYQLIENLYHRMHILENAKSIDYQHMKHNTMSKRYLHSQDNLINSDHSHSNQGNIHILILQELCFKFHHKLSIHSYYLQNKLNMLNDNQCKNQKILHKIFYLDICKYCHYVRYQICHYKLNNLYKMGQYMFYRIYGIINILNCSFMGNIPTYRHIIHQLALQNQQESILYNNLYLNIMYIKQGNHDINLNPHIDFFYRHNLIQLKYKQLNNLNNQQEKYKKYKMKGKYKYIDLCIINKMANINEQRCNNQEMHNMMQQVHYQYQNIPNTYLTNYYYGQFFNKLYRFLFHHHLGLRPYQYQQHQDLIRQCKQMIHSKESLDQIIYRTLYAFSKIQPKPKHKDHQKLYKFSNMNKGCQHPLRNLHQIMKMMKIICIINIF</sequence>
<comment type="caution">
    <text evidence="1">The sequence shown here is derived from an EMBL/GenBank/DDBJ whole genome shotgun (WGS) entry which is preliminary data.</text>
</comment>
<evidence type="ECO:0000313" key="1">
    <source>
        <dbReference type="EMBL" id="CAD8166666.1"/>
    </source>
</evidence>